<sequence>MSAFVDALVRIARAEVGTKEAGASNRGPRVDEYQRATWLKEESWGAWCASFTCWAIREAMREAGIKETAGFKRPQTAKAFDYERWSLAQDSTTQTRKPCGNDIKRGDLVIWSFSHISIALESPNRFGLITTVDGNSNAKGSRTGGMVCEPTRSIDLVRSRIRFTI</sequence>
<name>A0A6J5NVR1_9CAUD</name>
<proteinExistence type="predicted"/>
<evidence type="ECO:0008006" key="2">
    <source>
        <dbReference type="Google" id="ProtNLM"/>
    </source>
</evidence>
<dbReference type="EMBL" id="LR796743">
    <property type="protein sequence ID" value="CAB4163599.1"/>
    <property type="molecule type" value="Genomic_DNA"/>
</dbReference>
<protein>
    <recommendedName>
        <fullName evidence="2">Peptidase C51 domain-containing protein</fullName>
    </recommendedName>
</protein>
<accession>A0A6J5NVR1</accession>
<reference evidence="1" key="1">
    <citation type="submission" date="2020-04" db="EMBL/GenBank/DDBJ databases">
        <authorList>
            <person name="Chiriac C."/>
            <person name="Salcher M."/>
            <person name="Ghai R."/>
            <person name="Kavagutti S V."/>
        </authorList>
    </citation>
    <scope>NUCLEOTIDE SEQUENCE</scope>
</reference>
<evidence type="ECO:0000313" key="1">
    <source>
        <dbReference type="EMBL" id="CAB4163599.1"/>
    </source>
</evidence>
<gene>
    <name evidence="1" type="ORF">UFOVP813_35</name>
</gene>
<organism evidence="1">
    <name type="scientific">uncultured Caudovirales phage</name>
    <dbReference type="NCBI Taxonomy" id="2100421"/>
    <lineage>
        <taxon>Viruses</taxon>
        <taxon>Duplodnaviria</taxon>
        <taxon>Heunggongvirae</taxon>
        <taxon>Uroviricota</taxon>
        <taxon>Caudoviricetes</taxon>
        <taxon>Peduoviridae</taxon>
        <taxon>Maltschvirus</taxon>
        <taxon>Maltschvirus maltsch</taxon>
    </lineage>
</organism>